<protein>
    <submittedName>
        <fullName evidence="1">Uncharacterized protein</fullName>
    </submittedName>
</protein>
<dbReference type="AlphaFoldDB" id="A0A8X6FJV1"/>
<proteinExistence type="predicted"/>
<evidence type="ECO:0000313" key="2">
    <source>
        <dbReference type="Proteomes" id="UP000887116"/>
    </source>
</evidence>
<sequence length="183" mass="21383">MAFTFPFRFEKYKRSLAYTGFLFMCETGLFGKQRRRKTPPQIPVNCAEIHPTEVLQWCLPVQKSFRFLISLEIAITFQITKIYYLSQSSFHVAKLDSLEAEKEKTPPQIPVNCAGIHPTEVLQRCLPVQKSFRFLRFLQKQQLHLNFVTKIKKLSIFHRLHFRVAKLDTLGSREGGNTTTMTR</sequence>
<dbReference type="Proteomes" id="UP000887116">
    <property type="component" value="Unassembled WGS sequence"/>
</dbReference>
<comment type="caution">
    <text evidence="1">The sequence shown here is derived from an EMBL/GenBank/DDBJ whole genome shotgun (WGS) entry which is preliminary data.</text>
</comment>
<reference evidence="1" key="1">
    <citation type="submission" date="2020-07" db="EMBL/GenBank/DDBJ databases">
        <title>Multicomponent nature underlies the extraordinary mechanical properties of spider dragline silk.</title>
        <authorList>
            <person name="Kono N."/>
            <person name="Nakamura H."/>
            <person name="Mori M."/>
            <person name="Yoshida Y."/>
            <person name="Ohtoshi R."/>
            <person name="Malay A.D."/>
            <person name="Moran D.A.P."/>
            <person name="Tomita M."/>
            <person name="Numata K."/>
            <person name="Arakawa K."/>
        </authorList>
    </citation>
    <scope>NUCLEOTIDE SEQUENCE</scope>
</reference>
<dbReference type="EMBL" id="BMAO01022408">
    <property type="protein sequence ID" value="GFQ81761.1"/>
    <property type="molecule type" value="Genomic_DNA"/>
</dbReference>
<gene>
    <name evidence="1" type="ORF">TNCT_19041</name>
</gene>
<name>A0A8X6FJV1_TRICU</name>
<evidence type="ECO:0000313" key="1">
    <source>
        <dbReference type="EMBL" id="GFQ81761.1"/>
    </source>
</evidence>
<keyword evidence="2" id="KW-1185">Reference proteome</keyword>
<accession>A0A8X6FJV1</accession>
<organism evidence="1 2">
    <name type="scientific">Trichonephila clavata</name>
    <name type="common">Joro spider</name>
    <name type="synonym">Nephila clavata</name>
    <dbReference type="NCBI Taxonomy" id="2740835"/>
    <lineage>
        <taxon>Eukaryota</taxon>
        <taxon>Metazoa</taxon>
        <taxon>Ecdysozoa</taxon>
        <taxon>Arthropoda</taxon>
        <taxon>Chelicerata</taxon>
        <taxon>Arachnida</taxon>
        <taxon>Araneae</taxon>
        <taxon>Araneomorphae</taxon>
        <taxon>Entelegynae</taxon>
        <taxon>Araneoidea</taxon>
        <taxon>Nephilidae</taxon>
        <taxon>Trichonephila</taxon>
    </lineage>
</organism>